<feature type="chain" id="PRO_5017598558" description="Secreted protein" evidence="1">
    <location>
        <begin position="22"/>
        <end position="99"/>
    </location>
</feature>
<proteinExistence type="predicted"/>
<evidence type="ECO:0000313" key="2">
    <source>
        <dbReference type="EMBL" id="RED17252.1"/>
    </source>
</evidence>
<dbReference type="AlphaFoldDB" id="A0A3D9FI59"/>
<dbReference type="Proteomes" id="UP000256310">
    <property type="component" value="Unassembled WGS sequence"/>
</dbReference>
<feature type="signal peptide" evidence="1">
    <location>
        <begin position="1"/>
        <end position="21"/>
    </location>
</feature>
<accession>A0A3D9FI59</accession>
<organism evidence="2 3">
    <name type="scientific">Parasphingopyxis lamellibrachiae</name>
    <dbReference type="NCBI Taxonomy" id="680125"/>
    <lineage>
        <taxon>Bacteria</taxon>
        <taxon>Pseudomonadati</taxon>
        <taxon>Pseudomonadota</taxon>
        <taxon>Alphaproteobacteria</taxon>
        <taxon>Sphingomonadales</taxon>
        <taxon>Sphingomonadaceae</taxon>
        <taxon>Parasphingopyxis</taxon>
    </lineage>
</organism>
<sequence length="99" mass="10952">MKYGLSVFALSCLALATQASAQAEGGETATENVAVEEVDDPSQRIRCRTRRVTGSNARRVRICMTLAEWEEMYTSGNRDTRDVYDRSRVNSCAAVNCPN</sequence>
<dbReference type="EMBL" id="QRDP01000004">
    <property type="protein sequence ID" value="RED17252.1"/>
    <property type="molecule type" value="Genomic_DNA"/>
</dbReference>
<comment type="caution">
    <text evidence="2">The sequence shown here is derived from an EMBL/GenBank/DDBJ whole genome shotgun (WGS) entry which is preliminary data.</text>
</comment>
<protein>
    <recommendedName>
        <fullName evidence="4">Secreted protein</fullName>
    </recommendedName>
</protein>
<reference evidence="2 3" key="1">
    <citation type="submission" date="2018-07" db="EMBL/GenBank/DDBJ databases">
        <title>Genomic Encyclopedia of Type Strains, Phase IV (KMG-IV): sequencing the most valuable type-strain genomes for metagenomic binning, comparative biology and taxonomic classification.</title>
        <authorList>
            <person name="Goeker M."/>
        </authorList>
    </citation>
    <scope>NUCLEOTIDE SEQUENCE [LARGE SCALE GENOMIC DNA]</scope>
    <source>
        <strain evidence="2 3">DSM 26725</strain>
    </source>
</reference>
<evidence type="ECO:0008006" key="4">
    <source>
        <dbReference type="Google" id="ProtNLM"/>
    </source>
</evidence>
<keyword evidence="1" id="KW-0732">Signal</keyword>
<evidence type="ECO:0000313" key="3">
    <source>
        <dbReference type="Proteomes" id="UP000256310"/>
    </source>
</evidence>
<name>A0A3D9FI59_9SPHN</name>
<keyword evidence="3" id="KW-1185">Reference proteome</keyword>
<evidence type="ECO:0000256" key="1">
    <source>
        <dbReference type="SAM" id="SignalP"/>
    </source>
</evidence>
<gene>
    <name evidence="2" type="ORF">DFR46_2291</name>
</gene>